<organism evidence="4 5">
    <name type="scientific">Anaeromicropila populeti</name>
    <dbReference type="NCBI Taxonomy" id="37658"/>
    <lineage>
        <taxon>Bacteria</taxon>
        <taxon>Bacillati</taxon>
        <taxon>Bacillota</taxon>
        <taxon>Clostridia</taxon>
        <taxon>Lachnospirales</taxon>
        <taxon>Lachnospiraceae</taxon>
        <taxon>Anaeromicropila</taxon>
    </lineage>
</organism>
<feature type="transmembrane region" description="Helical" evidence="2">
    <location>
        <begin position="100"/>
        <end position="120"/>
    </location>
</feature>
<dbReference type="RefSeq" id="WP_092559839.1">
    <property type="nucleotide sequence ID" value="NZ_FOYZ01000004.1"/>
</dbReference>
<dbReference type="Proteomes" id="UP000199659">
    <property type="component" value="Unassembled WGS sequence"/>
</dbReference>
<keyword evidence="2" id="KW-0812">Transmembrane</keyword>
<dbReference type="SMART" id="SM00331">
    <property type="entry name" value="PP2C_SIG"/>
    <property type="match status" value="1"/>
</dbReference>
<dbReference type="InterPro" id="IPR036457">
    <property type="entry name" value="PPM-type-like_dom_sf"/>
</dbReference>
<dbReference type="EMBL" id="FOYZ01000004">
    <property type="protein sequence ID" value="SFR71706.1"/>
    <property type="molecule type" value="Genomic_DNA"/>
</dbReference>
<dbReference type="Pfam" id="PF19732">
    <property type="entry name" value="SpoIIE_N"/>
    <property type="match status" value="1"/>
</dbReference>
<sequence>MKNFSQAWKRIKCINIRYIAVDLIGIIMARTLFLSMNPVAVAYFAAAYLEKKNRLFLIISMVFGMAMGSVYTQQQMIKYVTILFGVWFANGIIEKRGKALTITSMGMLAGLLTFMISISYGSIRMEYSENILIGALEGLLVMACVNLFHLAINFILRGNRGQILSNEEIISIAILSSFFVYGMPQIAPYQFSVVETVAYLLILCLGYKYGAGAGAVVGTACGIVFFLLNGNVAVVGIFCILGICSGMFRELGRFAAIVVFIVLDVLLCSLYAKNYLYVSQVRALVSSGIIFLLLPRPWMFRVYLYELQSKENNFSRQNIQQLTRQRLNEFSESFQKLSKTFDALAKTRQALGRQEMDCIFDSLSNKLCSECENYEKCWSQNFYNTQQTAASILEVAKKEGFVTPEDLPEAFQERCVNFNAFVNETNRELALASMNLNWYNRMAESREAIASQLWEVSQIIDEFSKTIHETREVEEKLKDNIVRYLKSNYLEVKKISIFEKKNKKRQIFCEMRTRKGRCITSREAAAMVSKVCEKKMKPSVESKNIINKDYERIVFVEDTDFKTLTGKVRVAKDGEKVSGDNFSFLNLENGQMVMLLSDGMGTGEKACEESETVIELLEQFLEAGFQEESAIKLINASLVLNNDNQSFSTLDISRIDLFSGECNFIKIGGCATFIKRNTEIEIVECSNLPVGVFASLNLESCTKKLGDGDYIIMVSDGILDSLEEENKEEKFTAILKKIKLKNPQEMAECIMEEVMKESQGEVRDDMTVLVTGIWKKS</sequence>
<evidence type="ECO:0000256" key="2">
    <source>
        <dbReference type="SAM" id="Phobius"/>
    </source>
</evidence>
<dbReference type="AlphaFoldDB" id="A0A1I6IY85"/>
<feature type="transmembrane region" description="Helical" evidence="2">
    <location>
        <begin position="168"/>
        <end position="191"/>
    </location>
</feature>
<evidence type="ECO:0000313" key="4">
    <source>
        <dbReference type="EMBL" id="SFR71706.1"/>
    </source>
</evidence>
<protein>
    <submittedName>
        <fullName evidence="4">Stage II sporulation protein E</fullName>
    </submittedName>
</protein>
<keyword evidence="1" id="KW-0378">Hydrolase</keyword>
<dbReference type="STRING" id="37658.SAMN05661086_01247"/>
<evidence type="ECO:0000313" key="5">
    <source>
        <dbReference type="Proteomes" id="UP000199659"/>
    </source>
</evidence>
<dbReference type="OrthoDB" id="9763774at2"/>
<dbReference type="PANTHER" id="PTHR43156:SF2">
    <property type="entry name" value="STAGE II SPORULATION PROTEIN E"/>
    <property type="match status" value="1"/>
</dbReference>
<dbReference type="InterPro" id="IPR001932">
    <property type="entry name" value="PPM-type_phosphatase-like_dom"/>
</dbReference>
<evidence type="ECO:0000256" key="1">
    <source>
        <dbReference type="ARBA" id="ARBA00022801"/>
    </source>
</evidence>
<name>A0A1I6IY85_9FIRM</name>
<reference evidence="4 5" key="1">
    <citation type="submission" date="2016-10" db="EMBL/GenBank/DDBJ databases">
        <authorList>
            <person name="de Groot N.N."/>
        </authorList>
    </citation>
    <scope>NUCLEOTIDE SEQUENCE [LARGE SCALE GENOMIC DNA]</scope>
    <source>
        <strain evidence="4 5">743A</strain>
    </source>
</reference>
<dbReference type="SUPFAM" id="SSF81606">
    <property type="entry name" value="PP2C-like"/>
    <property type="match status" value="1"/>
</dbReference>
<feature type="transmembrane region" description="Helical" evidence="2">
    <location>
        <begin position="197"/>
        <end position="217"/>
    </location>
</feature>
<feature type="domain" description="PPM-type phosphatase" evidence="3">
    <location>
        <begin position="556"/>
        <end position="773"/>
    </location>
</feature>
<keyword evidence="5" id="KW-1185">Reference proteome</keyword>
<feature type="transmembrane region" description="Helical" evidence="2">
    <location>
        <begin position="284"/>
        <end position="304"/>
    </location>
</feature>
<dbReference type="InterPro" id="IPR052016">
    <property type="entry name" value="Bact_Sigma-Reg"/>
</dbReference>
<gene>
    <name evidence="4" type="ORF">SAMN05661086_01247</name>
</gene>
<dbReference type="NCBIfam" id="TIGR02865">
    <property type="entry name" value="spore_II_E"/>
    <property type="match status" value="1"/>
</dbReference>
<dbReference type="InterPro" id="IPR045768">
    <property type="entry name" value="SpoIIE_N"/>
</dbReference>
<feature type="transmembrane region" description="Helical" evidence="2">
    <location>
        <begin position="224"/>
        <end position="248"/>
    </location>
</feature>
<dbReference type="PANTHER" id="PTHR43156">
    <property type="entry name" value="STAGE II SPORULATION PROTEIN E-RELATED"/>
    <property type="match status" value="1"/>
</dbReference>
<feature type="transmembrane region" description="Helical" evidence="2">
    <location>
        <begin position="55"/>
        <end position="71"/>
    </location>
</feature>
<dbReference type="Gene3D" id="3.60.40.10">
    <property type="entry name" value="PPM-type phosphatase domain"/>
    <property type="match status" value="1"/>
</dbReference>
<keyword evidence="2" id="KW-0472">Membrane</keyword>
<evidence type="ECO:0000259" key="3">
    <source>
        <dbReference type="SMART" id="SM00331"/>
    </source>
</evidence>
<feature type="transmembrane region" description="Helical" evidence="2">
    <location>
        <begin position="254"/>
        <end position="272"/>
    </location>
</feature>
<proteinExistence type="predicted"/>
<keyword evidence="2" id="KW-1133">Transmembrane helix</keyword>
<dbReference type="GO" id="GO:0004722">
    <property type="term" value="F:protein serine/threonine phosphatase activity"/>
    <property type="evidence" value="ECO:0007669"/>
    <property type="project" value="InterPro"/>
</dbReference>
<dbReference type="InterPro" id="IPR014221">
    <property type="entry name" value="SpoII_E"/>
</dbReference>
<accession>A0A1I6IY85</accession>
<dbReference type="Pfam" id="PF07228">
    <property type="entry name" value="SpoIIE"/>
    <property type="match status" value="1"/>
</dbReference>
<feature type="transmembrane region" description="Helical" evidence="2">
    <location>
        <begin position="132"/>
        <end position="156"/>
    </location>
</feature>